<keyword evidence="1" id="KW-0472">Membrane</keyword>
<evidence type="ECO:0000256" key="1">
    <source>
        <dbReference type="SAM" id="Phobius"/>
    </source>
</evidence>
<dbReference type="AlphaFoldDB" id="A0A0V0R183"/>
<reference evidence="2 3" key="1">
    <citation type="journal article" date="2015" name="Sci. Rep.">
        <title>Genome of the facultative scuticociliatosis pathogen Pseudocohnilembus persalinus provides insight into its virulence through horizontal gene transfer.</title>
        <authorList>
            <person name="Xiong J."/>
            <person name="Wang G."/>
            <person name="Cheng J."/>
            <person name="Tian M."/>
            <person name="Pan X."/>
            <person name="Warren A."/>
            <person name="Jiang C."/>
            <person name="Yuan D."/>
            <person name="Miao W."/>
        </authorList>
    </citation>
    <scope>NUCLEOTIDE SEQUENCE [LARGE SCALE GENOMIC DNA]</scope>
    <source>
        <strain evidence="2">36N120E</strain>
    </source>
</reference>
<comment type="caution">
    <text evidence="2">The sequence shown here is derived from an EMBL/GenBank/DDBJ whole genome shotgun (WGS) entry which is preliminary data.</text>
</comment>
<keyword evidence="1" id="KW-0812">Transmembrane</keyword>
<name>A0A0V0R183_PSEPJ</name>
<accession>A0A0V0R183</accession>
<dbReference type="Proteomes" id="UP000054937">
    <property type="component" value="Unassembled WGS sequence"/>
</dbReference>
<keyword evidence="1" id="KW-1133">Transmembrane helix</keyword>
<dbReference type="EMBL" id="LDAU01000076">
    <property type="protein sequence ID" value="KRX08042.1"/>
    <property type="molecule type" value="Genomic_DNA"/>
</dbReference>
<gene>
    <name evidence="2" type="ORF">PPERSA_06220</name>
</gene>
<proteinExistence type="predicted"/>
<keyword evidence="3" id="KW-1185">Reference proteome</keyword>
<organism evidence="2 3">
    <name type="scientific">Pseudocohnilembus persalinus</name>
    <name type="common">Ciliate</name>
    <dbReference type="NCBI Taxonomy" id="266149"/>
    <lineage>
        <taxon>Eukaryota</taxon>
        <taxon>Sar</taxon>
        <taxon>Alveolata</taxon>
        <taxon>Ciliophora</taxon>
        <taxon>Intramacronucleata</taxon>
        <taxon>Oligohymenophorea</taxon>
        <taxon>Scuticociliatia</taxon>
        <taxon>Philasterida</taxon>
        <taxon>Pseudocohnilembidae</taxon>
        <taxon>Pseudocohnilembus</taxon>
    </lineage>
</organism>
<evidence type="ECO:0008006" key="4">
    <source>
        <dbReference type="Google" id="ProtNLM"/>
    </source>
</evidence>
<feature type="transmembrane region" description="Helical" evidence="1">
    <location>
        <begin position="12"/>
        <end position="32"/>
    </location>
</feature>
<evidence type="ECO:0000313" key="2">
    <source>
        <dbReference type="EMBL" id="KRX08042.1"/>
    </source>
</evidence>
<sequence length="101" mass="11617">MDDQADVSIPFTILISIALLSSLVYGINSFALRYQQQIIQNQNNQNQNNNIAQQQQQQVLNFNNYTQQQGQTQNIQQNGLIQANINNQFNPQQQNGNYVFQ</sequence>
<evidence type="ECO:0000313" key="3">
    <source>
        <dbReference type="Proteomes" id="UP000054937"/>
    </source>
</evidence>
<protein>
    <recommendedName>
        <fullName evidence="4">Transmembrane protein</fullName>
    </recommendedName>
</protein>
<dbReference type="InParanoid" id="A0A0V0R183"/>